<reference evidence="1" key="2">
    <citation type="journal article" date="2021" name="Genome Biol. Evol.">
        <title>Developing a high-quality reference genome for a parasitic bivalve with doubly uniparental inheritance (Bivalvia: Unionida).</title>
        <authorList>
            <person name="Smith C.H."/>
        </authorList>
    </citation>
    <scope>NUCLEOTIDE SEQUENCE</scope>
    <source>
        <strain evidence="1">CHS0354</strain>
        <tissue evidence="1">Mantle</tissue>
    </source>
</reference>
<gene>
    <name evidence="1" type="ORF">CHS0354_038304</name>
</gene>
<reference evidence="1" key="3">
    <citation type="submission" date="2023-05" db="EMBL/GenBank/DDBJ databases">
        <authorList>
            <person name="Smith C.H."/>
        </authorList>
    </citation>
    <scope>NUCLEOTIDE SEQUENCE</scope>
    <source>
        <strain evidence="1">CHS0354</strain>
        <tissue evidence="1">Mantle</tissue>
    </source>
</reference>
<sequence>MKQIPLVFIVVSDKNKKYYKKTAFNQRDTVFKLCGTVFALPFLPAENIRKAFEKLKEKVTNASQDEWMTYISDRWISSTHIYVEGF</sequence>
<dbReference type="EMBL" id="JAEAOA010002232">
    <property type="protein sequence ID" value="KAK3607874.1"/>
    <property type="molecule type" value="Genomic_DNA"/>
</dbReference>
<accession>A0AAE0WBA9</accession>
<comment type="caution">
    <text evidence="1">The sequence shown here is derived from an EMBL/GenBank/DDBJ whole genome shotgun (WGS) entry which is preliminary data.</text>
</comment>
<reference evidence="1" key="1">
    <citation type="journal article" date="2021" name="Genome Biol. Evol.">
        <title>A High-Quality Reference Genome for a Parasitic Bivalve with Doubly Uniparental Inheritance (Bivalvia: Unionida).</title>
        <authorList>
            <person name="Smith C.H."/>
        </authorList>
    </citation>
    <scope>NUCLEOTIDE SEQUENCE</scope>
    <source>
        <strain evidence="1">CHS0354</strain>
    </source>
</reference>
<evidence type="ECO:0000313" key="2">
    <source>
        <dbReference type="Proteomes" id="UP001195483"/>
    </source>
</evidence>
<keyword evidence="2" id="KW-1185">Reference proteome</keyword>
<dbReference type="AlphaFoldDB" id="A0AAE0WBA9"/>
<dbReference type="Proteomes" id="UP001195483">
    <property type="component" value="Unassembled WGS sequence"/>
</dbReference>
<organism evidence="1 2">
    <name type="scientific">Potamilus streckersoni</name>
    <dbReference type="NCBI Taxonomy" id="2493646"/>
    <lineage>
        <taxon>Eukaryota</taxon>
        <taxon>Metazoa</taxon>
        <taxon>Spiralia</taxon>
        <taxon>Lophotrochozoa</taxon>
        <taxon>Mollusca</taxon>
        <taxon>Bivalvia</taxon>
        <taxon>Autobranchia</taxon>
        <taxon>Heteroconchia</taxon>
        <taxon>Palaeoheterodonta</taxon>
        <taxon>Unionida</taxon>
        <taxon>Unionoidea</taxon>
        <taxon>Unionidae</taxon>
        <taxon>Ambleminae</taxon>
        <taxon>Lampsilini</taxon>
        <taxon>Potamilus</taxon>
    </lineage>
</organism>
<protein>
    <submittedName>
        <fullName evidence="1">Uncharacterized protein</fullName>
    </submittedName>
</protein>
<evidence type="ECO:0000313" key="1">
    <source>
        <dbReference type="EMBL" id="KAK3607874.1"/>
    </source>
</evidence>
<name>A0AAE0WBA9_9BIVA</name>
<proteinExistence type="predicted"/>